<feature type="domain" description="Transposase IS110-like N-terminal" evidence="1">
    <location>
        <begin position="10"/>
        <end position="153"/>
    </location>
</feature>
<comment type="caution">
    <text evidence="3">The sequence shown here is derived from an EMBL/GenBank/DDBJ whole genome shotgun (WGS) entry which is preliminary data.</text>
</comment>
<keyword evidence="4" id="KW-1185">Reference proteome</keyword>
<name>W4L565_ENTF1</name>
<evidence type="ECO:0000259" key="1">
    <source>
        <dbReference type="Pfam" id="PF01548"/>
    </source>
</evidence>
<dbReference type="GO" id="GO:0006313">
    <property type="term" value="P:DNA transposition"/>
    <property type="evidence" value="ECO:0007669"/>
    <property type="project" value="InterPro"/>
</dbReference>
<dbReference type="Proteomes" id="UP000019141">
    <property type="component" value="Unassembled WGS sequence"/>
</dbReference>
<accession>W4L565</accession>
<gene>
    <name evidence="3" type="ORF">ETSY1_40270</name>
</gene>
<dbReference type="GO" id="GO:0004803">
    <property type="term" value="F:transposase activity"/>
    <property type="evidence" value="ECO:0007669"/>
    <property type="project" value="InterPro"/>
</dbReference>
<dbReference type="PATRIC" id="fig|1429438.4.peg.7545"/>
<protein>
    <submittedName>
        <fullName evidence="3">Uncharacterized protein</fullName>
    </submittedName>
</protein>
<evidence type="ECO:0000313" key="3">
    <source>
        <dbReference type="EMBL" id="ETW93197.1"/>
    </source>
</evidence>
<proteinExistence type="predicted"/>
<dbReference type="InterPro" id="IPR002525">
    <property type="entry name" value="Transp_IS110-like_N"/>
</dbReference>
<dbReference type="Pfam" id="PF02371">
    <property type="entry name" value="Transposase_20"/>
    <property type="match status" value="1"/>
</dbReference>
<dbReference type="HOGENOM" id="CLU_036902_11_0_7"/>
<reference evidence="3 4" key="1">
    <citation type="journal article" date="2014" name="Nature">
        <title>An environmental bacterial taxon with a large and distinct metabolic repertoire.</title>
        <authorList>
            <person name="Wilson M.C."/>
            <person name="Mori T."/>
            <person name="Ruckert C."/>
            <person name="Uria A.R."/>
            <person name="Helf M.J."/>
            <person name="Takada K."/>
            <person name="Gernert C."/>
            <person name="Steffens U.A."/>
            <person name="Heycke N."/>
            <person name="Schmitt S."/>
            <person name="Rinke C."/>
            <person name="Helfrich E.J."/>
            <person name="Brachmann A.O."/>
            <person name="Gurgui C."/>
            <person name="Wakimoto T."/>
            <person name="Kracht M."/>
            <person name="Crusemann M."/>
            <person name="Hentschel U."/>
            <person name="Abe I."/>
            <person name="Matsunaga S."/>
            <person name="Kalinowski J."/>
            <person name="Takeyama H."/>
            <person name="Piel J."/>
        </authorList>
    </citation>
    <scope>NUCLEOTIDE SEQUENCE [LARGE SCALE GENOMIC DNA]</scope>
    <source>
        <strain evidence="4">TSY1</strain>
    </source>
</reference>
<dbReference type="AlphaFoldDB" id="W4L565"/>
<dbReference type="EMBL" id="AZHW01001287">
    <property type="protein sequence ID" value="ETW93197.1"/>
    <property type="molecule type" value="Genomic_DNA"/>
</dbReference>
<dbReference type="InterPro" id="IPR003346">
    <property type="entry name" value="Transposase_20"/>
</dbReference>
<dbReference type="PANTHER" id="PTHR33055">
    <property type="entry name" value="TRANSPOSASE FOR INSERTION SEQUENCE ELEMENT IS1111A"/>
    <property type="match status" value="1"/>
</dbReference>
<evidence type="ECO:0000313" key="4">
    <source>
        <dbReference type="Proteomes" id="UP000019141"/>
    </source>
</evidence>
<dbReference type="InterPro" id="IPR047650">
    <property type="entry name" value="Transpos_IS110"/>
</dbReference>
<organism evidence="3 4">
    <name type="scientific">Entotheonella factor</name>
    <dbReference type="NCBI Taxonomy" id="1429438"/>
    <lineage>
        <taxon>Bacteria</taxon>
        <taxon>Pseudomonadati</taxon>
        <taxon>Nitrospinota/Tectimicrobiota group</taxon>
        <taxon>Candidatus Tectimicrobiota</taxon>
        <taxon>Candidatus Entotheonellia</taxon>
        <taxon>Candidatus Entotheonellales</taxon>
        <taxon>Candidatus Entotheonellaceae</taxon>
        <taxon>Candidatus Entotheonella</taxon>
    </lineage>
</organism>
<evidence type="ECO:0000259" key="2">
    <source>
        <dbReference type="Pfam" id="PF02371"/>
    </source>
</evidence>
<dbReference type="Pfam" id="PF01548">
    <property type="entry name" value="DEDD_Tnp_IS110"/>
    <property type="match status" value="1"/>
</dbReference>
<dbReference type="NCBIfam" id="NF033542">
    <property type="entry name" value="transpos_IS110"/>
    <property type="match status" value="1"/>
</dbReference>
<feature type="domain" description="Transposase IS116/IS110/IS902 C-terminal" evidence="2">
    <location>
        <begin position="252"/>
        <end position="331"/>
    </location>
</feature>
<dbReference type="PANTHER" id="PTHR33055:SF15">
    <property type="entry name" value="TRANSPOSASE-RELATED"/>
    <property type="match status" value="1"/>
</dbReference>
<sequence>MEVMFPKCSGLDVHKRMVVACVVDESGRMEQVRKRFGTTTVELEGLRSWLSSYGITHVAMESTGVYWKPIYNVLHEHFEVWIVNARHLAQVPGRKTDESDAAWITKLMSYGLLERSFIPDVEQRDLRDLTRYRTRLLQEKSAAVNRLHKVLEDANVKLGSVVTSIQGVSARQMIEALIADEMDPEAMADLAQKRLRAKIPQLVDALTGLVRPHHRFMLQEVLHHLDHLNVRIDALNQQIGVLMAPHADLIARLDAIPGVGRVVAEIILAEIGPSVESWPSAKKLASWACVCPGNNESAGKRKSGRRRKGQKWLVTALVEAAWAASRTKDTYLAAQFHRLKARRGAKRAAIAVAHSILTIVYHLIDKPDAVFEELGGDFFLKRRKEHAQAGALKTLESLGFKVFLAPTA</sequence>
<dbReference type="GO" id="GO:0003677">
    <property type="term" value="F:DNA binding"/>
    <property type="evidence" value="ECO:0007669"/>
    <property type="project" value="InterPro"/>
</dbReference>